<keyword evidence="2" id="KW-1185">Reference proteome</keyword>
<gene>
    <name evidence="1" type="ORF">GCM10009733_103670</name>
</gene>
<sequence>MSSGRANDEISGGRTAVVTTGNVIAHIRTHNSSGTVVYQAQGSHAIVTMVHREIRSARSSCKWGYVLPIPGTAQMYCHWRSA</sequence>
<dbReference type="RefSeq" id="WP_346114632.1">
    <property type="nucleotide sequence ID" value="NZ_BAAAMU010000173.1"/>
</dbReference>
<comment type="caution">
    <text evidence="1">The sequence shown here is derived from an EMBL/GenBank/DDBJ whole genome shotgun (WGS) entry which is preliminary data.</text>
</comment>
<evidence type="ECO:0000313" key="2">
    <source>
        <dbReference type="Proteomes" id="UP001500064"/>
    </source>
</evidence>
<name>A0ABN2HNC7_9ACTN</name>
<proteinExistence type="predicted"/>
<accession>A0ABN2HNC7</accession>
<organism evidence="1 2">
    <name type="scientific">Nonomuraea maheshkhaliensis</name>
    <dbReference type="NCBI Taxonomy" id="419590"/>
    <lineage>
        <taxon>Bacteria</taxon>
        <taxon>Bacillati</taxon>
        <taxon>Actinomycetota</taxon>
        <taxon>Actinomycetes</taxon>
        <taxon>Streptosporangiales</taxon>
        <taxon>Streptosporangiaceae</taxon>
        <taxon>Nonomuraea</taxon>
    </lineage>
</organism>
<evidence type="ECO:0000313" key="1">
    <source>
        <dbReference type="EMBL" id="GAA1690725.1"/>
    </source>
</evidence>
<protein>
    <submittedName>
        <fullName evidence="1">Uncharacterized protein</fullName>
    </submittedName>
</protein>
<dbReference type="Proteomes" id="UP001500064">
    <property type="component" value="Unassembled WGS sequence"/>
</dbReference>
<reference evidence="1 2" key="1">
    <citation type="journal article" date="2019" name="Int. J. Syst. Evol. Microbiol.">
        <title>The Global Catalogue of Microorganisms (GCM) 10K type strain sequencing project: providing services to taxonomists for standard genome sequencing and annotation.</title>
        <authorList>
            <consortium name="The Broad Institute Genomics Platform"/>
            <consortium name="The Broad Institute Genome Sequencing Center for Infectious Disease"/>
            <person name="Wu L."/>
            <person name="Ma J."/>
        </authorList>
    </citation>
    <scope>NUCLEOTIDE SEQUENCE [LARGE SCALE GENOMIC DNA]</scope>
    <source>
        <strain evidence="1 2">JCM 13929</strain>
    </source>
</reference>
<dbReference type="EMBL" id="BAAAMU010000173">
    <property type="protein sequence ID" value="GAA1690725.1"/>
    <property type="molecule type" value="Genomic_DNA"/>
</dbReference>